<dbReference type="FunFam" id="2.60.40.10:FF:001928">
    <property type="entry name" value="neuroglian isoform X2"/>
    <property type="match status" value="1"/>
</dbReference>
<feature type="domain" description="Ig-like" evidence="10">
    <location>
        <begin position="433"/>
        <end position="520"/>
    </location>
</feature>
<evidence type="ECO:0000256" key="8">
    <source>
        <dbReference type="ARBA" id="ARBA00023319"/>
    </source>
</evidence>
<dbReference type="EMBL" id="BMAU01021272">
    <property type="protein sequence ID" value="GFY07484.1"/>
    <property type="molecule type" value="Genomic_DNA"/>
</dbReference>
<keyword evidence="7" id="KW-0325">Glycoprotein</keyword>
<dbReference type="PANTHER" id="PTHR12231:SF256">
    <property type="entry name" value="NEUROGLIAN"/>
    <property type="match status" value="1"/>
</dbReference>
<dbReference type="FunFam" id="2.60.40.10:FF:001718">
    <property type="entry name" value="Neuroglian, isoform D"/>
    <property type="match status" value="1"/>
</dbReference>
<dbReference type="Gene3D" id="3.30.420.10">
    <property type="entry name" value="Ribonuclease H-like superfamily/Ribonuclease H"/>
    <property type="match status" value="1"/>
</dbReference>
<dbReference type="InterPro" id="IPR004875">
    <property type="entry name" value="DDE_SF_endonuclease_dom"/>
</dbReference>
<dbReference type="PROSITE" id="PS50835">
    <property type="entry name" value="IG_LIKE"/>
    <property type="match status" value="5"/>
</dbReference>
<feature type="domain" description="Ig-like" evidence="10">
    <location>
        <begin position="127"/>
        <end position="230"/>
    </location>
</feature>
<accession>A0A8X6S613</accession>
<evidence type="ECO:0000313" key="12">
    <source>
        <dbReference type="Proteomes" id="UP000887159"/>
    </source>
</evidence>
<comment type="caution">
    <text evidence="11">The sequence shown here is derived from an EMBL/GenBank/DDBJ whole genome shotgun (WGS) entry which is preliminary data.</text>
</comment>
<reference evidence="11" key="1">
    <citation type="submission" date="2020-08" db="EMBL/GenBank/DDBJ databases">
        <title>Multicomponent nature underlies the extraordinary mechanical properties of spider dragline silk.</title>
        <authorList>
            <person name="Kono N."/>
            <person name="Nakamura H."/>
            <person name="Mori M."/>
            <person name="Yoshida Y."/>
            <person name="Ohtoshi R."/>
            <person name="Malay A.D."/>
            <person name="Moran D.A.P."/>
            <person name="Tomita M."/>
            <person name="Numata K."/>
            <person name="Arakawa K."/>
        </authorList>
    </citation>
    <scope>NUCLEOTIDE SEQUENCE</scope>
</reference>
<dbReference type="InterPro" id="IPR036179">
    <property type="entry name" value="Ig-like_dom_sf"/>
</dbReference>
<dbReference type="InterPro" id="IPR051170">
    <property type="entry name" value="Neural/epithelial_adhesion"/>
</dbReference>
<evidence type="ECO:0000313" key="11">
    <source>
        <dbReference type="EMBL" id="GFY07484.1"/>
    </source>
</evidence>
<dbReference type="FunFam" id="2.60.40.10:FF:000078">
    <property type="entry name" value="Neuronal cell adhesion molecule"/>
    <property type="match status" value="1"/>
</dbReference>
<dbReference type="Gene3D" id="2.60.40.10">
    <property type="entry name" value="Immunoglobulins"/>
    <property type="match status" value="5"/>
</dbReference>
<feature type="domain" description="Ig-like" evidence="10">
    <location>
        <begin position="341"/>
        <end position="428"/>
    </location>
</feature>
<dbReference type="Pfam" id="PF03184">
    <property type="entry name" value="DDE_1"/>
    <property type="match status" value="1"/>
</dbReference>
<dbReference type="InterPro" id="IPR003598">
    <property type="entry name" value="Ig_sub2"/>
</dbReference>
<evidence type="ECO:0000259" key="10">
    <source>
        <dbReference type="PROSITE" id="PS50835"/>
    </source>
</evidence>
<dbReference type="InterPro" id="IPR036397">
    <property type="entry name" value="RNaseH_sf"/>
</dbReference>
<dbReference type="AlphaFoldDB" id="A0A8X6S613"/>
<dbReference type="FunFam" id="2.60.40.10:FF:000005">
    <property type="entry name" value="Neuronal cell adhesion molecule"/>
    <property type="match status" value="1"/>
</dbReference>
<dbReference type="Proteomes" id="UP000887159">
    <property type="component" value="Unassembled WGS sequence"/>
</dbReference>
<sequence>MLNSCVMHRHTGPAPVIMVWGGIGYHSCTPLVRIAITLNSQCYISKILEPVVLPYLQNLATAIFQQDKVSRGLPETKKHGKGSMRQKNSLLKIAMTPSGASALSFFIASLLLIIAKSAEPPVVPYPPTIVKQPPHEQLYQVAQTQDEKDNPFMLECEAQGNPEPVYRWMKNGLDFEYVAYDKRISQQPRRGTLVFTKPEDIDEGLYQCFASNRFGTSVSNAVFLRKSELSSFLDVEAKEKVVSEGDPLSLNCNPPTGYPRPTIFWMIQSYTGSLRTINSSRITVDPEGDLHFSNVTIEDDLDEAMYACSATSKSRNEYKFGNKIILKVDPSGGSGQTSHRPVKQYVSPPNIVALRGKQLELSCIFGGTPLPEIKWSKRRSEMYSNKYTYINYGKTLHIKSVDFDDAGTYECVGSNGVGTPITHAMTIAVHAIPYWITAPNNTNAAEEEIVKFVCDARAYPEPKLQWLINGEPIEKAQPNPRRKLEGNMMIIDRLEKSDTAVYQCNASNVHGYAFKDFYLNVLALPPTIVEEPEPLTKAVVTSLVTLICRVFGAPKPEVRWSKEGQELSGGRYQVLDNGDLHISNALKTDEGMYTCSASNKLGDTQAQGKLEVKGEVASADEEAARKYPEKLAKIIKDGEYCAHQVFNADETGLFWKKMPTRTYIAKSEKTASGFKAAKDRVTLLLCSNASGDRMLKPLLVNRSLKPRALKGKDLNTLPVHWMANKKAWVTTAIFTEWFNKCFVPRS</sequence>
<keyword evidence="9" id="KW-0812">Transmembrane</keyword>
<evidence type="ECO:0000256" key="7">
    <source>
        <dbReference type="ARBA" id="ARBA00023180"/>
    </source>
</evidence>
<dbReference type="Pfam" id="PF13927">
    <property type="entry name" value="Ig_3"/>
    <property type="match status" value="4"/>
</dbReference>
<dbReference type="GO" id="GO:0005886">
    <property type="term" value="C:plasma membrane"/>
    <property type="evidence" value="ECO:0007669"/>
    <property type="project" value="UniProtKB-SubCell"/>
</dbReference>
<gene>
    <name evidence="11" type="primary">Nrg</name>
    <name evidence="11" type="ORF">TNCV_5086691</name>
</gene>
<proteinExistence type="predicted"/>
<dbReference type="FunFam" id="2.60.40.10:FF:000347">
    <property type="entry name" value="Neuronal cell adhesion molecule"/>
    <property type="match status" value="1"/>
</dbReference>
<keyword evidence="6" id="KW-1015">Disulfide bond</keyword>
<comment type="subcellular location">
    <subcellularLocation>
        <location evidence="1">Cell membrane</location>
    </subcellularLocation>
</comment>
<keyword evidence="8" id="KW-0393">Immunoglobulin domain</keyword>
<evidence type="ECO:0000256" key="5">
    <source>
        <dbReference type="ARBA" id="ARBA00023136"/>
    </source>
</evidence>
<keyword evidence="4" id="KW-0677">Repeat</keyword>
<keyword evidence="5 9" id="KW-0472">Membrane</keyword>
<dbReference type="GO" id="GO:0003676">
    <property type="term" value="F:nucleic acid binding"/>
    <property type="evidence" value="ECO:0007669"/>
    <property type="project" value="InterPro"/>
</dbReference>
<keyword evidence="12" id="KW-1185">Reference proteome</keyword>
<evidence type="ECO:0000256" key="3">
    <source>
        <dbReference type="ARBA" id="ARBA00022729"/>
    </source>
</evidence>
<evidence type="ECO:0000256" key="2">
    <source>
        <dbReference type="ARBA" id="ARBA00022475"/>
    </source>
</evidence>
<feature type="domain" description="Ig-like" evidence="10">
    <location>
        <begin position="242"/>
        <end position="319"/>
    </location>
</feature>
<feature type="transmembrane region" description="Helical" evidence="9">
    <location>
        <begin position="93"/>
        <end position="115"/>
    </location>
</feature>
<dbReference type="InterPro" id="IPR007110">
    <property type="entry name" value="Ig-like_dom"/>
</dbReference>
<dbReference type="SMART" id="SM00408">
    <property type="entry name" value="IGc2"/>
    <property type="match status" value="5"/>
</dbReference>
<organism evidence="11 12">
    <name type="scientific">Trichonephila clavipes</name>
    <name type="common">Golden silk orbweaver</name>
    <name type="synonym">Nephila clavipes</name>
    <dbReference type="NCBI Taxonomy" id="2585209"/>
    <lineage>
        <taxon>Eukaryota</taxon>
        <taxon>Metazoa</taxon>
        <taxon>Ecdysozoa</taxon>
        <taxon>Arthropoda</taxon>
        <taxon>Chelicerata</taxon>
        <taxon>Arachnida</taxon>
        <taxon>Araneae</taxon>
        <taxon>Araneomorphae</taxon>
        <taxon>Entelegynae</taxon>
        <taxon>Araneoidea</taxon>
        <taxon>Nephilidae</taxon>
        <taxon>Trichonephila</taxon>
    </lineage>
</organism>
<evidence type="ECO:0000256" key="1">
    <source>
        <dbReference type="ARBA" id="ARBA00004236"/>
    </source>
</evidence>
<protein>
    <submittedName>
        <fullName evidence="11">Neuroglian</fullName>
    </submittedName>
</protein>
<dbReference type="PANTHER" id="PTHR12231">
    <property type="entry name" value="CTX-RELATED TYPE I TRANSMEMBRANE PROTEIN"/>
    <property type="match status" value="1"/>
</dbReference>
<keyword evidence="3" id="KW-0732">Signal</keyword>
<dbReference type="SUPFAM" id="SSF48726">
    <property type="entry name" value="Immunoglobulin"/>
    <property type="match status" value="5"/>
</dbReference>
<keyword evidence="2" id="KW-1003">Cell membrane</keyword>
<evidence type="ECO:0000256" key="9">
    <source>
        <dbReference type="SAM" id="Phobius"/>
    </source>
</evidence>
<feature type="domain" description="Ig-like" evidence="10">
    <location>
        <begin position="526"/>
        <end position="611"/>
    </location>
</feature>
<dbReference type="InterPro" id="IPR003599">
    <property type="entry name" value="Ig_sub"/>
</dbReference>
<name>A0A8X6S613_TRICX</name>
<dbReference type="InterPro" id="IPR013783">
    <property type="entry name" value="Ig-like_fold"/>
</dbReference>
<keyword evidence="9" id="KW-1133">Transmembrane helix</keyword>
<evidence type="ECO:0000256" key="4">
    <source>
        <dbReference type="ARBA" id="ARBA00022737"/>
    </source>
</evidence>
<evidence type="ECO:0000256" key="6">
    <source>
        <dbReference type="ARBA" id="ARBA00023157"/>
    </source>
</evidence>
<dbReference type="SMART" id="SM00409">
    <property type="entry name" value="IG"/>
    <property type="match status" value="5"/>
</dbReference>
<dbReference type="GO" id="GO:0098609">
    <property type="term" value="P:cell-cell adhesion"/>
    <property type="evidence" value="ECO:0007669"/>
    <property type="project" value="UniProtKB-ARBA"/>
</dbReference>